<dbReference type="EMBL" id="JALKII010000001">
    <property type="protein sequence ID" value="MCK0536646.1"/>
    <property type="molecule type" value="Genomic_DNA"/>
</dbReference>
<evidence type="ECO:0000313" key="4">
    <source>
        <dbReference type="Proteomes" id="UP001165524"/>
    </source>
</evidence>
<evidence type="ECO:0000259" key="2">
    <source>
        <dbReference type="Pfam" id="PF00487"/>
    </source>
</evidence>
<dbReference type="Pfam" id="PF00487">
    <property type="entry name" value="FA_desaturase"/>
    <property type="match status" value="1"/>
</dbReference>
<feature type="transmembrane region" description="Helical" evidence="1">
    <location>
        <begin position="41"/>
        <end position="62"/>
    </location>
</feature>
<keyword evidence="1" id="KW-0812">Transmembrane</keyword>
<dbReference type="Proteomes" id="UP001165524">
    <property type="component" value="Unassembled WGS sequence"/>
</dbReference>
<dbReference type="RefSeq" id="WP_246948153.1">
    <property type="nucleotide sequence ID" value="NZ_JALKII010000001.1"/>
</dbReference>
<accession>A0ABT0E496</accession>
<feature type="domain" description="Fatty acid desaturase" evidence="2">
    <location>
        <begin position="49"/>
        <end position="267"/>
    </location>
</feature>
<protein>
    <submittedName>
        <fullName evidence="3">Fatty acid desaturase</fullName>
        <ecNumber evidence="3">1.14.19.-</ecNumber>
    </submittedName>
</protein>
<proteinExistence type="predicted"/>
<name>A0ABT0E496_9GAMM</name>
<keyword evidence="3" id="KW-0560">Oxidoreductase</keyword>
<dbReference type="PANTHER" id="PTHR12879">
    <property type="entry name" value="SPHINGOLIPID DELTA 4 DESATURASE/C-4 HYDROXYLASE PROTEIN DES2"/>
    <property type="match status" value="1"/>
</dbReference>
<organism evidence="3 4">
    <name type="scientific">Alcanivorax quisquiliarum</name>
    <dbReference type="NCBI Taxonomy" id="2933565"/>
    <lineage>
        <taxon>Bacteria</taxon>
        <taxon>Pseudomonadati</taxon>
        <taxon>Pseudomonadota</taxon>
        <taxon>Gammaproteobacteria</taxon>
        <taxon>Oceanospirillales</taxon>
        <taxon>Alcanivoracaceae</taxon>
        <taxon>Alcanivorax</taxon>
    </lineage>
</organism>
<dbReference type="GO" id="GO:0016491">
    <property type="term" value="F:oxidoreductase activity"/>
    <property type="evidence" value="ECO:0007669"/>
    <property type="project" value="UniProtKB-KW"/>
</dbReference>
<reference evidence="3" key="1">
    <citation type="submission" date="2022-04" db="EMBL/GenBank/DDBJ databases">
        <title>Alcanivorax sp. CY1518 draft genome sequence.</title>
        <authorList>
            <person name="Zhao G."/>
            <person name="An M."/>
        </authorList>
    </citation>
    <scope>NUCLEOTIDE SEQUENCE</scope>
    <source>
        <strain evidence="3">CY1518</strain>
    </source>
</reference>
<feature type="transmembrane region" description="Helical" evidence="1">
    <location>
        <begin position="161"/>
        <end position="180"/>
    </location>
</feature>
<keyword evidence="4" id="KW-1185">Reference proteome</keyword>
<feature type="transmembrane region" description="Helical" evidence="1">
    <location>
        <begin position="17"/>
        <end position="34"/>
    </location>
</feature>
<dbReference type="PANTHER" id="PTHR12879:SF8">
    <property type="entry name" value="SPHINGOLIPID DELTA(4)-DESATURASE DES1"/>
    <property type="match status" value="1"/>
</dbReference>
<dbReference type="EC" id="1.14.19.-" evidence="3"/>
<gene>
    <name evidence="3" type="ORF">MU846_02900</name>
</gene>
<comment type="caution">
    <text evidence="3">The sequence shown here is derived from an EMBL/GenBank/DDBJ whole genome shotgun (WGS) entry which is preliminary data.</text>
</comment>
<evidence type="ECO:0000313" key="3">
    <source>
        <dbReference type="EMBL" id="MCK0536646.1"/>
    </source>
</evidence>
<keyword evidence="1" id="KW-1133">Transmembrane helix</keyword>
<dbReference type="InterPro" id="IPR005804">
    <property type="entry name" value="FA_desaturase_dom"/>
</dbReference>
<evidence type="ECO:0000256" key="1">
    <source>
        <dbReference type="SAM" id="Phobius"/>
    </source>
</evidence>
<sequence length="295" mass="33225">MSTHELPLSDAHTRRPVIAWPTLLLGLAAATLWFGSSAAALAGHLGTGWAIALNALAAFWAFTVLHDASHNAISQYRWLNDWAGRLAMLPLSPAPIFKAFRFIHMQHHRFTNQGGALDPDDWCGGGRAWTLPFRWATLDLRYYVYYLPKLKQRPQAERRETMVAALVGVVLVGIPVAAGYGMAVLLYWLIPARIAVGLLGFAFDFLPHHPYKVSAQENPWQATNNRVGMEWLLTPLLLYQNYHLVHHLYPRAPFYRYLRLWRAAEQQHLAQQPYLVSPLGRPLAPPASNAPKVSK</sequence>
<keyword evidence="1" id="KW-0472">Membrane</keyword>